<dbReference type="Proteomes" id="UP000242310">
    <property type="component" value="Unassembled WGS sequence"/>
</dbReference>
<reference evidence="1 2" key="1">
    <citation type="submission" date="2018-03" db="EMBL/GenBank/DDBJ databases">
        <title>Genomic Encyclopedia of Type Strains, Phase III (KMG-III): the genomes of soil and plant-associated and newly described type strains.</title>
        <authorList>
            <person name="Whitman W."/>
        </authorList>
    </citation>
    <scope>NUCLEOTIDE SEQUENCE [LARGE SCALE GENOMIC DNA]</scope>
    <source>
        <strain evidence="1 2">CGMCC 1.07653</strain>
    </source>
</reference>
<gene>
    <name evidence="1" type="ORF">B0H94_1104</name>
</gene>
<proteinExistence type="predicted"/>
<name>A0A2P8HBF5_9BACI</name>
<evidence type="ECO:0000313" key="2">
    <source>
        <dbReference type="Proteomes" id="UP000242310"/>
    </source>
</evidence>
<organism evidence="1 2">
    <name type="scientific">Salsuginibacillus halophilus</name>
    <dbReference type="NCBI Taxonomy" id="517424"/>
    <lineage>
        <taxon>Bacteria</taxon>
        <taxon>Bacillati</taxon>
        <taxon>Bacillota</taxon>
        <taxon>Bacilli</taxon>
        <taxon>Bacillales</taxon>
        <taxon>Bacillaceae</taxon>
        <taxon>Salsuginibacillus</taxon>
    </lineage>
</organism>
<accession>A0A2P8HBF5</accession>
<protein>
    <submittedName>
        <fullName evidence="1">Uncharacterized protein</fullName>
    </submittedName>
</protein>
<sequence length="36" mass="4057">MQLTLHVTKQDGTEVSLNDLRSDDDGTLFVFLRHPG</sequence>
<dbReference type="EMBL" id="PYAV01000010">
    <property type="protein sequence ID" value="PSL43529.1"/>
    <property type="molecule type" value="Genomic_DNA"/>
</dbReference>
<dbReference type="AlphaFoldDB" id="A0A2P8HBF5"/>
<keyword evidence="2" id="KW-1185">Reference proteome</keyword>
<evidence type="ECO:0000313" key="1">
    <source>
        <dbReference type="EMBL" id="PSL43529.1"/>
    </source>
</evidence>
<comment type="caution">
    <text evidence="1">The sequence shown here is derived from an EMBL/GenBank/DDBJ whole genome shotgun (WGS) entry which is preliminary data.</text>
</comment>